<name>A0A7S3LVP7_9EUKA</name>
<dbReference type="EMBL" id="HBIB01044263">
    <property type="protein sequence ID" value="CAE0266550.1"/>
    <property type="molecule type" value="Transcribed_RNA"/>
</dbReference>
<dbReference type="InterPro" id="IPR051681">
    <property type="entry name" value="Ser/Thr_Kinases-Pseudokinases"/>
</dbReference>
<evidence type="ECO:0000256" key="2">
    <source>
        <dbReference type="ARBA" id="ARBA00022741"/>
    </source>
</evidence>
<organism evidence="8">
    <name type="scientific">Palpitomonas bilix</name>
    <dbReference type="NCBI Taxonomy" id="652834"/>
    <lineage>
        <taxon>Eukaryota</taxon>
        <taxon>Eukaryota incertae sedis</taxon>
    </lineage>
</organism>
<dbReference type="Gene3D" id="3.60.40.10">
    <property type="entry name" value="PPM-type phosphatase domain"/>
    <property type="match status" value="1"/>
</dbReference>
<dbReference type="CDD" id="cd00143">
    <property type="entry name" value="PP2Cc"/>
    <property type="match status" value="1"/>
</dbReference>
<sequence>MMRVGEITAEEVQFGEEIGNGAESTVYKAVWNGEDCAVRKPKITDSVAMLRYDAELALLKRLHHENVCGLLAYADRAPSYFCVFPLMSRGNLASLLHEERKTLPWKARLHLILQFAYGVRYLHEQANVVHKDLKSSNLLLDDKFHLRISDFGLAGDVNEVEGGKAAERLRNGSSRGLEGTRYKRVVGTLVTMAPEILKGAEPSRATDMYSFGVTINEIATGKVPFSDCFTEDVQMHTVLEQTFSKHALTKAISKDDLRPHIASDLAGCDDVPPSLSTLAQLCWDKDASKRPTIGRAITMLEDMWRSTVDIEGGRSEQKEGGGEPELDSVRKYVIDESMLIAAGVNLKEAPVLYDEKDIKKVKRARRHESDSGGGGAENGEGGEGEKKKSKVEQAANGESSSAETSRHGVASFSGSKGERLRAMRKITFASFDTAGRRGEDKMEDRLLTLARVGGHEAGESYLFAMMDGHGGESAAAFVKAMLEQEFVNAWERQDDPSHALRDAFVRMDEVYCDRVRQGYVKKPSGTTALAVYIEDGVLYIANAGDCRAVLCTADGGFKQLNNDHVAGNEKEREMIISNGGSVKKTDTWRVNGAIQITRSIGDEQHKPPLTAEPEVHTHKLTDNDDYLLLATDGVWDVMSAADVVKSLHSTVKEPYMCAKKIVMDAYQRGSDDNISMIVVFLKEKSTCERVY</sequence>
<gene>
    <name evidence="8" type="ORF">PBIL07802_LOCUS28892</name>
</gene>
<proteinExistence type="predicted"/>
<keyword evidence="2" id="KW-0547">Nucleotide-binding</keyword>
<dbReference type="InterPro" id="IPR036457">
    <property type="entry name" value="PPM-type-like_dom_sf"/>
</dbReference>
<evidence type="ECO:0000256" key="3">
    <source>
        <dbReference type="ARBA" id="ARBA00022777"/>
    </source>
</evidence>
<dbReference type="GO" id="GO:0004674">
    <property type="term" value="F:protein serine/threonine kinase activity"/>
    <property type="evidence" value="ECO:0007669"/>
    <property type="project" value="TreeGrafter"/>
</dbReference>
<dbReference type="PROSITE" id="PS00108">
    <property type="entry name" value="PROTEIN_KINASE_ST"/>
    <property type="match status" value="1"/>
</dbReference>
<dbReference type="InterPro" id="IPR011009">
    <property type="entry name" value="Kinase-like_dom_sf"/>
</dbReference>
<keyword evidence="4" id="KW-0067">ATP-binding</keyword>
<dbReference type="PROSITE" id="PS50011">
    <property type="entry name" value="PROTEIN_KINASE_DOM"/>
    <property type="match status" value="1"/>
</dbReference>
<evidence type="ECO:0000313" key="8">
    <source>
        <dbReference type="EMBL" id="CAE0266550.1"/>
    </source>
</evidence>
<dbReference type="Gene3D" id="1.10.510.10">
    <property type="entry name" value="Transferase(Phosphotransferase) domain 1"/>
    <property type="match status" value="1"/>
</dbReference>
<dbReference type="PROSITE" id="PS51746">
    <property type="entry name" value="PPM_2"/>
    <property type="match status" value="1"/>
</dbReference>
<dbReference type="SMART" id="SM00332">
    <property type="entry name" value="PP2Cc"/>
    <property type="match status" value="1"/>
</dbReference>
<dbReference type="GO" id="GO:0005524">
    <property type="term" value="F:ATP binding"/>
    <property type="evidence" value="ECO:0007669"/>
    <property type="project" value="UniProtKB-KW"/>
</dbReference>
<protein>
    <recommendedName>
        <fullName evidence="9">Protein kinase</fullName>
    </recommendedName>
</protein>
<evidence type="ECO:0000259" key="7">
    <source>
        <dbReference type="PROSITE" id="PS51746"/>
    </source>
</evidence>
<evidence type="ECO:0000256" key="1">
    <source>
        <dbReference type="ARBA" id="ARBA00022679"/>
    </source>
</evidence>
<evidence type="ECO:0000256" key="4">
    <source>
        <dbReference type="ARBA" id="ARBA00022840"/>
    </source>
</evidence>
<dbReference type="InterPro" id="IPR001932">
    <property type="entry name" value="PPM-type_phosphatase-like_dom"/>
</dbReference>
<evidence type="ECO:0000256" key="5">
    <source>
        <dbReference type="SAM" id="MobiDB-lite"/>
    </source>
</evidence>
<evidence type="ECO:0000259" key="6">
    <source>
        <dbReference type="PROSITE" id="PS50011"/>
    </source>
</evidence>
<dbReference type="InterPro" id="IPR008271">
    <property type="entry name" value="Ser/Thr_kinase_AS"/>
</dbReference>
<dbReference type="PANTHER" id="PTHR44329">
    <property type="entry name" value="SERINE/THREONINE-PROTEIN KINASE TNNI3K-RELATED"/>
    <property type="match status" value="1"/>
</dbReference>
<dbReference type="Gene3D" id="3.30.200.20">
    <property type="entry name" value="Phosphorylase Kinase, domain 1"/>
    <property type="match status" value="1"/>
</dbReference>
<dbReference type="PANTHER" id="PTHR44329:SF288">
    <property type="entry name" value="MITOGEN-ACTIVATED PROTEIN KINASE KINASE KINASE 20"/>
    <property type="match status" value="1"/>
</dbReference>
<dbReference type="SMART" id="SM00331">
    <property type="entry name" value="PP2C_SIG"/>
    <property type="match status" value="1"/>
</dbReference>
<accession>A0A7S3LVP7</accession>
<dbReference type="SMART" id="SM00220">
    <property type="entry name" value="S_TKc"/>
    <property type="match status" value="1"/>
</dbReference>
<feature type="domain" description="PPM-type phosphatase" evidence="7">
    <location>
        <begin position="427"/>
        <end position="681"/>
    </location>
</feature>
<keyword evidence="3" id="KW-0418">Kinase</keyword>
<dbReference type="SUPFAM" id="SSF81606">
    <property type="entry name" value="PP2C-like"/>
    <property type="match status" value="1"/>
</dbReference>
<dbReference type="SUPFAM" id="SSF56112">
    <property type="entry name" value="Protein kinase-like (PK-like)"/>
    <property type="match status" value="1"/>
</dbReference>
<evidence type="ECO:0008006" key="9">
    <source>
        <dbReference type="Google" id="ProtNLM"/>
    </source>
</evidence>
<feature type="compositionally biased region" description="Gly residues" evidence="5">
    <location>
        <begin position="371"/>
        <end position="381"/>
    </location>
</feature>
<reference evidence="8" key="1">
    <citation type="submission" date="2021-01" db="EMBL/GenBank/DDBJ databases">
        <authorList>
            <person name="Corre E."/>
            <person name="Pelletier E."/>
            <person name="Niang G."/>
            <person name="Scheremetjew M."/>
            <person name="Finn R."/>
            <person name="Kale V."/>
            <person name="Holt S."/>
            <person name="Cochrane G."/>
            <person name="Meng A."/>
            <person name="Brown T."/>
            <person name="Cohen L."/>
        </authorList>
    </citation>
    <scope>NUCLEOTIDE SEQUENCE</scope>
    <source>
        <strain evidence="8">NIES-2562</strain>
    </source>
</reference>
<dbReference type="Pfam" id="PF00069">
    <property type="entry name" value="Pkinase"/>
    <property type="match status" value="1"/>
</dbReference>
<dbReference type="Pfam" id="PF00481">
    <property type="entry name" value="PP2C"/>
    <property type="match status" value="1"/>
</dbReference>
<dbReference type="AlphaFoldDB" id="A0A7S3LVP7"/>
<feature type="region of interest" description="Disordered" evidence="5">
    <location>
        <begin position="361"/>
        <end position="416"/>
    </location>
</feature>
<dbReference type="InterPro" id="IPR000719">
    <property type="entry name" value="Prot_kinase_dom"/>
</dbReference>
<feature type="domain" description="Protein kinase" evidence="6">
    <location>
        <begin position="12"/>
        <end position="305"/>
    </location>
</feature>
<keyword evidence="1" id="KW-0808">Transferase</keyword>